<dbReference type="InterPro" id="IPR006638">
    <property type="entry name" value="Elp3/MiaA/NifB-like_rSAM"/>
</dbReference>
<dbReference type="PANTHER" id="PTHR11228">
    <property type="entry name" value="RADICAL SAM DOMAIN PROTEIN"/>
    <property type="match status" value="1"/>
</dbReference>
<sequence length="414" mass="47504">MEKGKTFMWAESIGILTHNQRVILGNTDSGEWIKISQECYHILQKVMQQQYTVQEVLNALQTEEDKVYMSDLIEKMFKLGVVTQSRQEKGEIPRYITFAITNRCNLRCKHCSVMAGDLPDALNLEGCKKVVEKILTLKPLQIVFTGGEPLLKKGIIQLLEYTRERFNGTIGIMTNGTLFTKENISKIIPLVDSIDISIDGIDEDTCALIRGQGVFSKVVNAVELIQEEGFKNISLSMVLTRENQPHTQEFYKLNQRLGTKPILRAFSPIGRGGVNRSELEIDRTEENLQESKIDNSDMKVCSCGALKRILYVDYSGNMFPCPVLFDKKYSMGNILEQKDLPYFFAEREIEKRSNYKSFLGLYPQNCSECKDCDVNLFCWSCLHHIDMLQKGIINKYPNCEARKRQLQNIIWEED</sequence>
<accession>A0A174PF86</accession>
<dbReference type="InterPro" id="IPR058240">
    <property type="entry name" value="rSAM_sf"/>
</dbReference>
<dbReference type="GO" id="GO:0051536">
    <property type="term" value="F:iron-sulfur cluster binding"/>
    <property type="evidence" value="ECO:0007669"/>
    <property type="project" value="UniProtKB-KW"/>
</dbReference>
<evidence type="ECO:0000313" key="6">
    <source>
        <dbReference type="EMBL" id="CUP57727.1"/>
    </source>
</evidence>
<evidence type="ECO:0000256" key="2">
    <source>
        <dbReference type="ARBA" id="ARBA00022723"/>
    </source>
</evidence>
<organism evidence="6 7">
    <name type="scientific">Blautia wexlerae</name>
    <dbReference type="NCBI Taxonomy" id="418240"/>
    <lineage>
        <taxon>Bacteria</taxon>
        <taxon>Bacillati</taxon>
        <taxon>Bacillota</taxon>
        <taxon>Clostridia</taxon>
        <taxon>Lachnospirales</taxon>
        <taxon>Lachnospiraceae</taxon>
        <taxon>Blautia</taxon>
    </lineage>
</organism>
<evidence type="ECO:0000313" key="7">
    <source>
        <dbReference type="Proteomes" id="UP000095712"/>
    </source>
</evidence>
<proteinExistence type="predicted"/>
<reference evidence="6 7" key="1">
    <citation type="submission" date="2015-09" db="EMBL/GenBank/DDBJ databases">
        <authorList>
            <consortium name="Pathogen Informatics"/>
        </authorList>
    </citation>
    <scope>NUCLEOTIDE SEQUENCE [LARGE SCALE GENOMIC DNA]</scope>
    <source>
        <strain evidence="6 7">2789STDY5834911</strain>
    </source>
</reference>
<evidence type="ECO:0000256" key="4">
    <source>
        <dbReference type="ARBA" id="ARBA00023014"/>
    </source>
</evidence>
<dbReference type="InterPro" id="IPR007197">
    <property type="entry name" value="rSAM"/>
</dbReference>
<dbReference type="Gene3D" id="3.20.20.70">
    <property type="entry name" value="Aldolase class I"/>
    <property type="match status" value="1"/>
</dbReference>
<evidence type="ECO:0000256" key="1">
    <source>
        <dbReference type="ARBA" id="ARBA00022691"/>
    </source>
</evidence>
<dbReference type="RefSeq" id="WP_055151514.1">
    <property type="nucleotide sequence ID" value="NZ_CZAW01000020.1"/>
</dbReference>
<dbReference type="Pfam" id="PF04055">
    <property type="entry name" value="Radical_SAM"/>
    <property type="match status" value="1"/>
</dbReference>
<dbReference type="GO" id="GO:0046872">
    <property type="term" value="F:metal ion binding"/>
    <property type="evidence" value="ECO:0007669"/>
    <property type="project" value="UniProtKB-KW"/>
</dbReference>
<keyword evidence="1" id="KW-0949">S-adenosyl-L-methionine</keyword>
<protein>
    <submittedName>
        <fullName evidence="6">Molybdenum cofactor biosynthesis protein A</fullName>
    </submittedName>
</protein>
<evidence type="ECO:0000259" key="5">
    <source>
        <dbReference type="PROSITE" id="PS51918"/>
    </source>
</evidence>
<keyword evidence="2" id="KW-0479">Metal-binding</keyword>
<dbReference type="EMBL" id="CZAW01000020">
    <property type="protein sequence ID" value="CUP57727.1"/>
    <property type="molecule type" value="Genomic_DNA"/>
</dbReference>
<keyword evidence="3" id="KW-0408">Iron</keyword>
<dbReference type="NCBIfam" id="TIGR04085">
    <property type="entry name" value="rSAM_more_4Fe4S"/>
    <property type="match status" value="1"/>
</dbReference>
<dbReference type="PANTHER" id="PTHR11228:SF7">
    <property type="entry name" value="PQQA PEPTIDE CYCLASE"/>
    <property type="match status" value="1"/>
</dbReference>
<dbReference type="Proteomes" id="UP000095712">
    <property type="component" value="Unassembled WGS sequence"/>
</dbReference>
<dbReference type="OrthoDB" id="9808591at2"/>
<dbReference type="SFLD" id="SFLDG01067">
    <property type="entry name" value="SPASM/twitch_domain_containing"/>
    <property type="match status" value="1"/>
</dbReference>
<dbReference type="InterPro" id="IPR013785">
    <property type="entry name" value="Aldolase_TIM"/>
</dbReference>
<name>A0A174PF86_9FIRM</name>
<dbReference type="AlphaFoldDB" id="A0A174PF86"/>
<dbReference type="InterPro" id="IPR023885">
    <property type="entry name" value="4Fe4S-binding_SPASM_dom"/>
</dbReference>
<gene>
    <name evidence="6" type="primary">moaA_2</name>
    <name evidence="6" type="ORF">ERS852523_02079</name>
</gene>
<keyword evidence="4" id="KW-0411">Iron-sulfur</keyword>
<evidence type="ECO:0000256" key="3">
    <source>
        <dbReference type="ARBA" id="ARBA00023004"/>
    </source>
</evidence>
<dbReference type="GO" id="GO:0003824">
    <property type="term" value="F:catalytic activity"/>
    <property type="evidence" value="ECO:0007669"/>
    <property type="project" value="InterPro"/>
</dbReference>
<dbReference type="SUPFAM" id="SSF102114">
    <property type="entry name" value="Radical SAM enzymes"/>
    <property type="match status" value="1"/>
</dbReference>
<dbReference type="Pfam" id="PF13186">
    <property type="entry name" value="SPASM"/>
    <property type="match status" value="1"/>
</dbReference>
<dbReference type="SMART" id="SM00729">
    <property type="entry name" value="Elp3"/>
    <property type="match status" value="1"/>
</dbReference>
<dbReference type="PROSITE" id="PS51918">
    <property type="entry name" value="RADICAL_SAM"/>
    <property type="match status" value="1"/>
</dbReference>
<dbReference type="SFLD" id="SFLDG01386">
    <property type="entry name" value="main_SPASM_domain-containing"/>
    <property type="match status" value="1"/>
</dbReference>
<dbReference type="CDD" id="cd01335">
    <property type="entry name" value="Radical_SAM"/>
    <property type="match status" value="1"/>
</dbReference>
<feature type="domain" description="Radical SAM core" evidence="5">
    <location>
        <begin position="88"/>
        <end position="297"/>
    </location>
</feature>
<dbReference type="SFLD" id="SFLDS00029">
    <property type="entry name" value="Radical_SAM"/>
    <property type="match status" value="1"/>
</dbReference>
<dbReference type="InterPro" id="IPR050377">
    <property type="entry name" value="Radical_SAM_PqqE_MftC-like"/>
</dbReference>